<dbReference type="InterPro" id="IPR012340">
    <property type="entry name" value="NA-bd_OB-fold"/>
</dbReference>
<dbReference type="STRING" id="1429043.X474_19695"/>
<keyword evidence="2" id="KW-1185">Reference proteome</keyword>
<reference evidence="1 2" key="1">
    <citation type="submission" date="2013-11" db="EMBL/GenBank/DDBJ databases">
        <title>Metagenomic analysis of a methanogenic consortium involved in long chain n-alkane degradation.</title>
        <authorList>
            <person name="Davidova I.A."/>
            <person name="Callaghan A.V."/>
            <person name="Wawrik B."/>
            <person name="Pruitt S."/>
            <person name="Marks C."/>
            <person name="Duncan K.E."/>
            <person name="Suflita J.M."/>
        </authorList>
    </citation>
    <scope>NUCLEOTIDE SEQUENCE [LARGE SCALE GENOMIC DNA]</scope>
    <source>
        <strain evidence="1 2">SPR</strain>
    </source>
</reference>
<comment type="caution">
    <text evidence="1">The sequence shown here is derived from an EMBL/GenBank/DDBJ whole genome shotgun (WGS) entry which is preliminary data.</text>
</comment>
<dbReference type="SUPFAM" id="SSF50249">
    <property type="entry name" value="Nucleic acid-binding proteins"/>
    <property type="match status" value="1"/>
</dbReference>
<gene>
    <name evidence="1" type="ORF">X474_19695</name>
</gene>
<dbReference type="Proteomes" id="UP000032233">
    <property type="component" value="Unassembled WGS sequence"/>
</dbReference>
<dbReference type="Gene3D" id="6.10.30.10">
    <property type="match status" value="1"/>
</dbReference>
<proteinExistence type="predicted"/>
<dbReference type="RefSeq" id="WP_044350810.1">
    <property type="nucleotide sequence ID" value="NZ_AZAC01000034.1"/>
</dbReference>
<organism evidence="1 2">
    <name type="scientific">Dethiosulfatarculus sandiegensis</name>
    <dbReference type="NCBI Taxonomy" id="1429043"/>
    <lineage>
        <taxon>Bacteria</taxon>
        <taxon>Pseudomonadati</taxon>
        <taxon>Thermodesulfobacteriota</taxon>
        <taxon>Desulfarculia</taxon>
        <taxon>Desulfarculales</taxon>
        <taxon>Desulfarculaceae</taxon>
        <taxon>Dethiosulfatarculus</taxon>
    </lineage>
</organism>
<evidence type="ECO:0008006" key="3">
    <source>
        <dbReference type="Google" id="ProtNLM"/>
    </source>
</evidence>
<evidence type="ECO:0000313" key="2">
    <source>
        <dbReference type="Proteomes" id="UP000032233"/>
    </source>
</evidence>
<dbReference type="AlphaFoldDB" id="A0A0D2HNV9"/>
<name>A0A0D2HNV9_9BACT</name>
<dbReference type="OrthoDB" id="5430171at2"/>
<protein>
    <recommendedName>
        <fullName evidence="3">DUF35 domain-containing protein</fullName>
    </recommendedName>
</protein>
<evidence type="ECO:0000313" key="1">
    <source>
        <dbReference type="EMBL" id="KIX12248.1"/>
    </source>
</evidence>
<accession>A0A0D2HNV9</accession>
<sequence>MSIFGTVQVKDGKYKIKGDFHHITPNQPIRNADEGWRLVGVTNPREIIHIHTYGGEAPFFENLGKGKIYATRCDNPDCEFKGTIYLPFRIHCADCLSKNTVIDLTDVCKTTARIHSFMICERSGAFNTLEKPIKFINVEFDGVDTILMSYLQIGNPAIGDKVVPIFRTVNPTYTIQDLSWVVEGVPESDLPEGFTYG</sequence>
<dbReference type="EMBL" id="AZAC01000034">
    <property type="protein sequence ID" value="KIX12248.1"/>
    <property type="molecule type" value="Genomic_DNA"/>
</dbReference>
<dbReference type="InParanoid" id="A0A0D2HNV9"/>